<organism evidence="2 3">
    <name type="scientific">Candidatus Berkelbacteria bacterium RIFCSPLOWO2_01_FULL_50_28</name>
    <dbReference type="NCBI Taxonomy" id="1797471"/>
    <lineage>
        <taxon>Bacteria</taxon>
        <taxon>Candidatus Berkelbacteria</taxon>
    </lineage>
</organism>
<comment type="caution">
    <text evidence="2">The sequence shown here is derived from an EMBL/GenBank/DDBJ whole genome shotgun (WGS) entry which is preliminary data.</text>
</comment>
<dbReference type="InterPro" id="IPR011604">
    <property type="entry name" value="PDDEXK-like_dom_sf"/>
</dbReference>
<evidence type="ECO:0000259" key="1">
    <source>
        <dbReference type="Pfam" id="PF12705"/>
    </source>
</evidence>
<protein>
    <recommendedName>
        <fullName evidence="1">PD-(D/E)XK endonuclease-like domain-containing protein</fullName>
    </recommendedName>
</protein>
<name>A0A1F5EA98_9BACT</name>
<dbReference type="EMBL" id="MEZX01000003">
    <property type="protein sequence ID" value="OGD64339.1"/>
    <property type="molecule type" value="Genomic_DNA"/>
</dbReference>
<dbReference type="AlphaFoldDB" id="A0A1F5EA98"/>
<evidence type="ECO:0000313" key="3">
    <source>
        <dbReference type="Proteomes" id="UP000177481"/>
    </source>
</evidence>
<dbReference type="InterPro" id="IPR038726">
    <property type="entry name" value="PDDEXK_AddAB-type"/>
</dbReference>
<dbReference type="Gene3D" id="3.90.320.10">
    <property type="match status" value="1"/>
</dbReference>
<sequence length="251" mass="28955">MSDYYNPQRVKNLYSPGADKPFRLSRSKIDLFIDCCRCFYLDRRLGIGRPPGYPFSLNSAVDVLLKKEFDLHRTNGTKHWLVDKNGLDAVPFQHELIDEWRDSLHKGITYVDQTTNFLITGGVDDVWVRPDGELIVVDYKATSKAGEVSLDADWQDGYKRQMEVYQWLFRKNGFRVSDMGYFVYCNGKTDPDTFAGKLEFDIKLLPYTGKTDWIEPTLIKAKECLDSDELPEASENCDFCAYYTARAGRDN</sequence>
<gene>
    <name evidence="2" type="ORF">A3A71_04230</name>
</gene>
<feature type="domain" description="PD-(D/E)XK endonuclease-like" evidence="1">
    <location>
        <begin position="79"/>
        <end position="242"/>
    </location>
</feature>
<proteinExistence type="predicted"/>
<evidence type="ECO:0000313" key="2">
    <source>
        <dbReference type="EMBL" id="OGD64339.1"/>
    </source>
</evidence>
<accession>A0A1F5EA98</accession>
<dbReference type="STRING" id="1797471.A3A71_04230"/>
<dbReference type="Pfam" id="PF12705">
    <property type="entry name" value="PDDEXK_1"/>
    <property type="match status" value="1"/>
</dbReference>
<reference evidence="2 3" key="1">
    <citation type="journal article" date="2016" name="Nat. Commun.">
        <title>Thousands of microbial genomes shed light on interconnected biogeochemical processes in an aquifer system.</title>
        <authorList>
            <person name="Anantharaman K."/>
            <person name="Brown C.T."/>
            <person name="Hug L.A."/>
            <person name="Sharon I."/>
            <person name="Castelle C.J."/>
            <person name="Probst A.J."/>
            <person name="Thomas B.C."/>
            <person name="Singh A."/>
            <person name="Wilkins M.J."/>
            <person name="Karaoz U."/>
            <person name="Brodie E.L."/>
            <person name="Williams K.H."/>
            <person name="Hubbard S.S."/>
            <person name="Banfield J.F."/>
        </authorList>
    </citation>
    <scope>NUCLEOTIDE SEQUENCE [LARGE SCALE GENOMIC DNA]</scope>
</reference>
<dbReference type="Proteomes" id="UP000177481">
    <property type="component" value="Unassembled WGS sequence"/>
</dbReference>